<dbReference type="EMBL" id="JBHSWB010000001">
    <property type="protein sequence ID" value="MFC6659244.1"/>
    <property type="molecule type" value="Genomic_DNA"/>
</dbReference>
<dbReference type="RefSeq" id="WP_380053782.1">
    <property type="nucleotide sequence ID" value="NZ_JBHSWB010000001.1"/>
</dbReference>
<organism evidence="1 2">
    <name type="scientific">Deinococcus multiflagellatus</name>
    <dbReference type="NCBI Taxonomy" id="1656887"/>
    <lineage>
        <taxon>Bacteria</taxon>
        <taxon>Thermotogati</taxon>
        <taxon>Deinococcota</taxon>
        <taxon>Deinococci</taxon>
        <taxon>Deinococcales</taxon>
        <taxon>Deinococcaceae</taxon>
        <taxon>Deinococcus</taxon>
    </lineage>
</organism>
<dbReference type="InterPro" id="IPR013783">
    <property type="entry name" value="Ig-like_fold"/>
</dbReference>
<gene>
    <name evidence="1" type="ORF">ACFP90_01840</name>
</gene>
<reference evidence="2" key="1">
    <citation type="journal article" date="2019" name="Int. J. Syst. Evol. Microbiol.">
        <title>The Global Catalogue of Microorganisms (GCM) 10K type strain sequencing project: providing services to taxonomists for standard genome sequencing and annotation.</title>
        <authorList>
            <consortium name="The Broad Institute Genomics Platform"/>
            <consortium name="The Broad Institute Genome Sequencing Center for Infectious Disease"/>
            <person name="Wu L."/>
            <person name="Ma J."/>
        </authorList>
    </citation>
    <scope>NUCLEOTIDE SEQUENCE [LARGE SCALE GENOMIC DNA]</scope>
    <source>
        <strain evidence="2">CCUG 63830</strain>
    </source>
</reference>
<keyword evidence="2" id="KW-1185">Reference proteome</keyword>
<dbReference type="Gene3D" id="2.60.40.10">
    <property type="entry name" value="Immunoglobulins"/>
    <property type="match status" value="1"/>
</dbReference>
<evidence type="ECO:0008006" key="3">
    <source>
        <dbReference type="Google" id="ProtNLM"/>
    </source>
</evidence>
<sequence>MPKPISRLPGLLLLTVLLGACQPPKPAPQALETRTVALGQATTLRVDVPFSGRWRVQERPDWLTVTPQAGTGPVAFSVTVDRTRATPSRPTRPN</sequence>
<evidence type="ECO:0000313" key="1">
    <source>
        <dbReference type="EMBL" id="MFC6659244.1"/>
    </source>
</evidence>
<comment type="caution">
    <text evidence="1">The sequence shown here is derived from an EMBL/GenBank/DDBJ whole genome shotgun (WGS) entry which is preliminary data.</text>
</comment>
<dbReference type="Proteomes" id="UP001596317">
    <property type="component" value="Unassembled WGS sequence"/>
</dbReference>
<dbReference type="PROSITE" id="PS51257">
    <property type="entry name" value="PROKAR_LIPOPROTEIN"/>
    <property type="match status" value="1"/>
</dbReference>
<name>A0ABW1ZEF9_9DEIO</name>
<evidence type="ECO:0000313" key="2">
    <source>
        <dbReference type="Proteomes" id="UP001596317"/>
    </source>
</evidence>
<proteinExistence type="predicted"/>
<accession>A0ABW1ZEF9</accession>
<protein>
    <recommendedName>
        <fullName evidence="3">BACON domain-containing protein</fullName>
    </recommendedName>
</protein>